<sequence length="37" mass="4303">MNSPLKNIKNEKTFKIIIFCANHYVDGRVPEGKRRKG</sequence>
<dbReference type="KEGG" id="rai:RA0C_0044"/>
<organism evidence="1 2">
    <name type="scientific">Riemerella anatipestifer (strain ATCC 11845 / DSM 15868 / JCM 9532 / NCTC 11014)</name>
    <dbReference type="NCBI Taxonomy" id="693978"/>
    <lineage>
        <taxon>Bacteria</taxon>
        <taxon>Pseudomonadati</taxon>
        <taxon>Bacteroidota</taxon>
        <taxon>Flavobacteriia</taxon>
        <taxon>Flavobacteriales</taxon>
        <taxon>Weeksellaceae</taxon>
        <taxon>Riemerella</taxon>
    </lineage>
</organism>
<protein>
    <submittedName>
        <fullName evidence="1">Uncharacterized protein</fullName>
    </submittedName>
</protein>
<evidence type="ECO:0000313" key="1">
    <source>
        <dbReference type="EMBL" id="AFD55067.1"/>
    </source>
</evidence>
<accession>H8MB23</accession>
<dbReference type="AlphaFoldDB" id="H8MB23"/>
<name>H8MB23_RIEAD</name>
<evidence type="ECO:0000313" key="2">
    <source>
        <dbReference type="Proteomes" id="UP000010093"/>
    </source>
</evidence>
<dbReference type="HOGENOM" id="CLU_3348051_0_0_10"/>
<reference evidence="1 2" key="1">
    <citation type="journal article" date="2012" name="J. Bacteriol.">
        <title>Complete genome sequence of Riemerella anatipestifer reference strain.</title>
        <authorList>
            <person name="Wang X."/>
            <person name="Zhu D."/>
            <person name="Wang M."/>
            <person name="Cheng A."/>
            <person name="Jia R."/>
            <person name="Zhou Y."/>
            <person name="Chen Z."/>
            <person name="Luo Q."/>
            <person name="Liu F."/>
            <person name="Wang Y."/>
            <person name="Chen X.Y."/>
        </authorList>
    </citation>
    <scope>NUCLEOTIDE SEQUENCE [LARGE SCALE GENOMIC DNA]</scope>
    <source>
        <strain evidence="2">DSM 15868</strain>
    </source>
</reference>
<dbReference type="Proteomes" id="UP000010093">
    <property type="component" value="Chromosome"/>
</dbReference>
<dbReference type="EMBL" id="CP003388">
    <property type="protein sequence ID" value="AFD55067.1"/>
    <property type="molecule type" value="Genomic_DNA"/>
</dbReference>
<proteinExistence type="predicted"/>
<gene>
    <name evidence="1" type="ORF">RA0C_0044</name>
</gene>